<keyword evidence="1" id="KW-0472">Membrane</keyword>
<proteinExistence type="predicted"/>
<sequence length="154" mass="17147">MLIPHTYDTGYRYTTIIICINLLQALGYGISTLQKELARPSKGLCKKKKNVSSDLNNKPQHFHHSCIPYVASVSIPAAQTQRYVRTSQMLGFAVVPFTNTSTGKPTWDEETEITAENSTDGSLRLMKHYATVASQLKEKTRDVCGHAVNIDKDS</sequence>
<dbReference type="AlphaFoldDB" id="A0A8S4S7B6"/>
<feature type="transmembrane region" description="Helical" evidence="1">
    <location>
        <begin position="12"/>
        <end position="33"/>
    </location>
</feature>
<organism evidence="2 3">
    <name type="scientific">Pararge aegeria aegeria</name>
    <dbReference type="NCBI Taxonomy" id="348720"/>
    <lineage>
        <taxon>Eukaryota</taxon>
        <taxon>Metazoa</taxon>
        <taxon>Ecdysozoa</taxon>
        <taxon>Arthropoda</taxon>
        <taxon>Hexapoda</taxon>
        <taxon>Insecta</taxon>
        <taxon>Pterygota</taxon>
        <taxon>Neoptera</taxon>
        <taxon>Endopterygota</taxon>
        <taxon>Lepidoptera</taxon>
        <taxon>Glossata</taxon>
        <taxon>Ditrysia</taxon>
        <taxon>Papilionoidea</taxon>
        <taxon>Nymphalidae</taxon>
        <taxon>Satyrinae</taxon>
        <taxon>Satyrini</taxon>
        <taxon>Parargina</taxon>
        <taxon>Pararge</taxon>
    </lineage>
</organism>
<keyword evidence="1" id="KW-0812">Transmembrane</keyword>
<reference evidence="2" key="1">
    <citation type="submission" date="2022-03" db="EMBL/GenBank/DDBJ databases">
        <authorList>
            <person name="Lindestad O."/>
        </authorList>
    </citation>
    <scope>NUCLEOTIDE SEQUENCE</scope>
</reference>
<keyword evidence="1" id="KW-1133">Transmembrane helix</keyword>
<comment type="caution">
    <text evidence="2">The sequence shown here is derived from an EMBL/GenBank/DDBJ whole genome shotgun (WGS) entry which is preliminary data.</text>
</comment>
<dbReference type="Proteomes" id="UP000838756">
    <property type="component" value="Unassembled WGS sequence"/>
</dbReference>
<protein>
    <submittedName>
        <fullName evidence="2">Jg4179 protein</fullName>
    </submittedName>
</protein>
<evidence type="ECO:0000256" key="1">
    <source>
        <dbReference type="SAM" id="Phobius"/>
    </source>
</evidence>
<accession>A0A8S4S7B6</accession>
<dbReference type="EMBL" id="CAKXAJ010026146">
    <property type="protein sequence ID" value="CAH2258435.1"/>
    <property type="molecule type" value="Genomic_DNA"/>
</dbReference>
<evidence type="ECO:0000313" key="3">
    <source>
        <dbReference type="Proteomes" id="UP000838756"/>
    </source>
</evidence>
<gene>
    <name evidence="2" type="primary">jg4179</name>
    <name evidence="2" type="ORF">PAEG_LOCUS23340</name>
</gene>
<evidence type="ECO:0000313" key="2">
    <source>
        <dbReference type="EMBL" id="CAH2258435.1"/>
    </source>
</evidence>
<keyword evidence="3" id="KW-1185">Reference proteome</keyword>
<name>A0A8S4S7B6_9NEOP</name>